<dbReference type="EMBL" id="BAAAKV010000056">
    <property type="protein sequence ID" value="GAA1188488.1"/>
    <property type="molecule type" value="Genomic_DNA"/>
</dbReference>
<protein>
    <submittedName>
        <fullName evidence="1">Uncharacterized protein</fullName>
    </submittedName>
</protein>
<dbReference type="RefSeq" id="WP_344281562.1">
    <property type="nucleotide sequence ID" value="NZ_BAAAKV010000056.1"/>
</dbReference>
<proteinExistence type="predicted"/>
<organism evidence="1 2">
    <name type="scientific">Streptomyces hebeiensis</name>
    <dbReference type="NCBI Taxonomy" id="229486"/>
    <lineage>
        <taxon>Bacteria</taxon>
        <taxon>Bacillati</taxon>
        <taxon>Actinomycetota</taxon>
        <taxon>Actinomycetes</taxon>
        <taxon>Kitasatosporales</taxon>
        <taxon>Streptomycetaceae</taxon>
        <taxon>Streptomyces</taxon>
    </lineage>
</organism>
<keyword evidence="2" id="KW-1185">Reference proteome</keyword>
<evidence type="ECO:0000313" key="2">
    <source>
        <dbReference type="Proteomes" id="UP001501371"/>
    </source>
</evidence>
<dbReference type="Proteomes" id="UP001501371">
    <property type="component" value="Unassembled WGS sequence"/>
</dbReference>
<reference evidence="1 2" key="1">
    <citation type="journal article" date="2019" name="Int. J. Syst. Evol. Microbiol.">
        <title>The Global Catalogue of Microorganisms (GCM) 10K type strain sequencing project: providing services to taxonomists for standard genome sequencing and annotation.</title>
        <authorList>
            <consortium name="The Broad Institute Genomics Platform"/>
            <consortium name="The Broad Institute Genome Sequencing Center for Infectious Disease"/>
            <person name="Wu L."/>
            <person name="Ma J."/>
        </authorList>
    </citation>
    <scope>NUCLEOTIDE SEQUENCE [LARGE SCALE GENOMIC DNA]</scope>
    <source>
        <strain evidence="1 2">JCM 12696</strain>
    </source>
</reference>
<sequence>MPDASSLTWAAEIERAAEEAGRPALDMFFELLDKFRARDDEAQSSAT</sequence>
<gene>
    <name evidence="1" type="ORF">GCM10009654_52580</name>
</gene>
<evidence type="ECO:0000313" key="1">
    <source>
        <dbReference type="EMBL" id="GAA1188488.1"/>
    </source>
</evidence>
<comment type="caution">
    <text evidence="1">The sequence shown here is derived from an EMBL/GenBank/DDBJ whole genome shotgun (WGS) entry which is preliminary data.</text>
</comment>
<accession>A0ABN1V1G0</accession>
<name>A0ABN1V1G0_9ACTN</name>